<reference evidence="2" key="1">
    <citation type="submission" date="2020-10" db="EMBL/GenBank/DDBJ databases">
        <title>High-Quality Genome Resource of Clonostachys rosea strain S41 by Oxford Nanopore Long-Read Sequencing.</title>
        <authorList>
            <person name="Wang H."/>
        </authorList>
    </citation>
    <scope>NUCLEOTIDE SEQUENCE</scope>
    <source>
        <strain evidence="2">S41</strain>
    </source>
</reference>
<proteinExistence type="predicted"/>
<protein>
    <submittedName>
        <fullName evidence="2">Uncharacterized protein</fullName>
    </submittedName>
</protein>
<evidence type="ECO:0000256" key="1">
    <source>
        <dbReference type="SAM" id="SignalP"/>
    </source>
</evidence>
<dbReference type="EMBL" id="JADCTT010000014">
    <property type="protein sequence ID" value="KAF9744763.1"/>
    <property type="molecule type" value="Genomic_DNA"/>
</dbReference>
<comment type="caution">
    <text evidence="2">The sequence shown here is derived from an EMBL/GenBank/DDBJ whole genome shotgun (WGS) entry which is preliminary data.</text>
</comment>
<sequence>MLSFKTLAVWAALAAIGYAQNVQITGRLQAKSPELGTVYVYKQSNDGESINYARLGSESQGHHLELRSDGLITNLDTGFYLNIQENYDDEKSFAFRNTASSAENGWTLANGNRLVSNGNKWGYQDEFQACKYSGGQYYVYLITHVVDNMECHSLGGLYFV</sequence>
<name>A0A8H7N3G1_BIOOC</name>
<evidence type="ECO:0000313" key="3">
    <source>
        <dbReference type="Proteomes" id="UP000616885"/>
    </source>
</evidence>
<accession>A0A8H7N3G1</accession>
<evidence type="ECO:0000313" key="2">
    <source>
        <dbReference type="EMBL" id="KAF9744763.1"/>
    </source>
</evidence>
<organism evidence="2 3">
    <name type="scientific">Bionectria ochroleuca</name>
    <name type="common">Gliocladium roseum</name>
    <dbReference type="NCBI Taxonomy" id="29856"/>
    <lineage>
        <taxon>Eukaryota</taxon>
        <taxon>Fungi</taxon>
        <taxon>Dikarya</taxon>
        <taxon>Ascomycota</taxon>
        <taxon>Pezizomycotina</taxon>
        <taxon>Sordariomycetes</taxon>
        <taxon>Hypocreomycetidae</taxon>
        <taxon>Hypocreales</taxon>
        <taxon>Bionectriaceae</taxon>
        <taxon>Clonostachys</taxon>
    </lineage>
</organism>
<dbReference type="AlphaFoldDB" id="A0A8H7N3G1"/>
<feature type="chain" id="PRO_5034898420" evidence="1">
    <location>
        <begin position="20"/>
        <end position="160"/>
    </location>
</feature>
<feature type="signal peptide" evidence="1">
    <location>
        <begin position="1"/>
        <end position="19"/>
    </location>
</feature>
<keyword evidence="1" id="KW-0732">Signal</keyword>
<gene>
    <name evidence="2" type="ORF">IM811_005544</name>
</gene>
<dbReference type="Proteomes" id="UP000616885">
    <property type="component" value="Unassembled WGS sequence"/>
</dbReference>